<feature type="region of interest" description="Disordered" evidence="9">
    <location>
        <begin position="1359"/>
        <end position="1384"/>
    </location>
</feature>
<dbReference type="OrthoDB" id="514777at2759"/>
<dbReference type="InterPro" id="IPR003891">
    <property type="entry name" value="Initiation_fac_eIF4g_MI"/>
</dbReference>
<evidence type="ECO:0000256" key="7">
    <source>
        <dbReference type="ARBA" id="ARBA00067320"/>
    </source>
</evidence>
<feature type="compositionally biased region" description="Polar residues" evidence="9">
    <location>
        <begin position="1017"/>
        <end position="1028"/>
    </location>
</feature>
<feature type="region of interest" description="Disordered" evidence="9">
    <location>
        <begin position="1"/>
        <end position="100"/>
    </location>
</feature>
<keyword evidence="3" id="KW-0810">Translation regulation</keyword>
<feature type="compositionally biased region" description="Polar residues" evidence="9">
    <location>
        <begin position="624"/>
        <end position="636"/>
    </location>
</feature>
<evidence type="ECO:0000259" key="10">
    <source>
        <dbReference type="PROSITE" id="PS51366"/>
    </source>
</evidence>
<feature type="compositionally biased region" description="Basic and acidic residues" evidence="9">
    <location>
        <begin position="785"/>
        <end position="801"/>
    </location>
</feature>
<feature type="compositionally biased region" description="Basic and acidic residues" evidence="9">
    <location>
        <begin position="1495"/>
        <end position="1512"/>
    </location>
</feature>
<feature type="compositionally biased region" description="Low complexity" evidence="9">
    <location>
        <begin position="42"/>
        <end position="51"/>
    </location>
</feature>
<feature type="region of interest" description="Disordered" evidence="9">
    <location>
        <begin position="1120"/>
        <end position="1158"/>
    </location>
</feature>
<keyword evidence="4" id="KW-0648">Protein biosynthesis</keyword>
<feature type="region of interest" description="Disordered" evidence="9">
    <location>
        <begin position="1490"/>
        <end position="1600"/>
    </location>
</feature>
<dbReference type="SMART" id="SM00543">
    <property type="entry name" value="MIF4G"/>
    <property type="match status" value="1"/>
</dbReference>
<dbReference type="EMBL" id="JACMSC010000015">
    <property type="protein sequence ID" value="KAG6487828.1"/>
    <property type="molecule type" value="Genomic_DNA"/>
</dbReference>
<feature type="region of interest" description="Disordered" evidence="9">
    <location>
        <begin position="1017"/>
        <end position="1084"/>
    </location>
</feature>
<dbReference type="FunFam" id="1.25.40.180:FF:000024">
    <property type="entry name" value="Eukaryotic translation initiation factor 4G"/>
    <property type="match status" value="1"/>
</dbReference>
<dbReference type="PANTHER" id="PTHR23253">
    <property type="entry name" value="EUKARYOTIC TRANSLATION INITIATION FACTOR 4 GAMMA"/>
    <property type="match status" value="1"/>
</dbReference>
<comment type="caution">
    <text evidence="11">The sequence shown here is derived from an EMBL/GenBank/DDBJ whole genome shotgun (WGS) entry which is preliminary data.</text>
</comment>
<feature type="compositionally biased region" description="Polar residues" evidence="9">
    <location>
        <begin position="1542"/>
        <end position="1556"/>
    </location>
</feature>
<dbReference type="Pfam" id="PF02854">
    <property type="entry name" value="MIF4G"/>
    <property type="match status" value="1"/>
</dbReference>
<evidence type="ECO:0000256" key="9">
    <source>
        <dbReference type="SAM" id="MobiDB-lite"/>
    </source>
</evidence>
<feature type="compositionally biased region" description="Basic and acidic residues" evidence="9">
    <location>
        <begin position="562"/>
        <end position="575"/>
    </location>
</feature>
<name>A0A8J5FNR9_ZINOF</name>
<feature type="region of interest" description="Disordered" evidence="9">
    <location>
        <begin position="785"/>
        <end position="806"/>
    </location>
</feature>
<accession>A0A8J5FNR9</accession>
<feature type="domain" description="MI" evidence="10">
    <location>
        <begin position="1714"/>
        <end position="1838"/>
    </location>
</feature>
<feature type="region of interest" description="Disordered" evidence="9">
    <location>
        <begin position="556"/>
        <end position="599"/>
    </location>
</feature>
<feature type="compositionally biased region" description="Basic and acidic residues" evidence="9">
    <location>
        <begin position="1142"/>
        <end position="1157"/>
    </location>
</feature>
<comment type="similarity">
    <text evidence="1">Belongs to the eukaryotic initiation factor 4G family.</text>
</comment>
<evidence type="ECO:0000256" key="4">
    <source>
        <dbReference type="ARBA" id="ARBA00022917"/>
    </source>
</evidence>
<feature type="compositionally biased region" description="Basic and acidic residues" evidence="9">
    <location>
        <begin position="1060"/>
        <end position="1080"/>
    </location>
</feature>
<organism evidence="11 12">
    <name type="scientific">Zingiber officinale</name>
    <name type="common">Ginger</name>
    <name type="synonym">Amomum zingiber</name>
    <dbReference type="NCBI Taxonomy" id="94328"/>
    <lineage>
        <taxon>Eukaryota</taxon>
        <taxon>Viridiplantae</taxon>
        <taxon>Streptophyta</taxon>
        <taxon>Embryophyta</taxon>
        <taxon>Tracheophyta</taxon>
        <taxon>Spermatophyta</taxon>
        <taxon>Magnoliopsida</taxon>
        <taxon>Liliopsida</taxon>
        <taxon>Zingiberales</taxon>
        <taxon>Zingiberaceae</taxon>
        <taxon>Zingiber</taxon>
    </lineage>
</organism>
<feature type="compositionally biased region" description="Basic and acidic residues" evidence="9">
    <location>
        <begin position="1573"/>
        <end position="1582"/>
    </location>
</feature>
<feature type="region of interest" description="Disordered" evidence="9">
    <location>
        <begin position="1623"/>
        <end position="1702"/>
    </location>
</feature>
<evidence type="ECO:0000256" key="5">
    <source>
        <dbReference type="ARBA" id="ARBA00053217"/>
    </source>
</evidence>
<dbReference type="GO" id="GO:0003729">
    <property type="term" value="F:mRNA binding"/>
    <property type="evidence" value="ECO:0007669"/>
    <property type="project" value="TreeGrafter"/>
</dbReference>
<evidence type="ECO:0000256" key="2">
    <source>
        <dbReference type="ARBA" id="ARBA00022540"/>
    </source>
</evidence>
<gene>
    <name evidence="11" type="ORF">ZIOFF_056564</name>
</gene>
<dbReference type="PROSITE" id="PS51366">
    <property type="entry name" value="MI"/>
    <property type="match status" value="1"/>
</dbReference>
<dbReference type="InterPro" id="IPR003890">
    <property type="entry name" value="MIF4G-like_typ-3"/>
</dbReference>
<dbReference type="FunFam" id="1.25.40.180:FF:000034">
    <property type="entry name" value="Eukaryotic translation initiation factor 4G"/>
    <property type="match status" value="1"/>
</dbReference>
<dbReference type="Proteomes" id="UP000734854">
    <property type="component" value="Unassembled WGS sequence"/>
</dbReference>
<feature type="region of interest" description="Disordered" evidence="9">
    <location>
        <begin position="624"/>
        <end position="664"/>
    </location>
</feature>
<evidence type="ECO:0000256" key="3">
    <source>
        <dbReference type="ARBA" id="ARBA00022845"/>
    </source>
</evidence>
<feature type="region of interest" description="Disordered" evidence="9">
    <location>
        <begin position="957"/>
        <end position="984"/>
    </location>
</feature>
<keyword evidence="12" id="KW-1185">Reference proteome</keyword>
<evidence type="ECO:0000256" key="6">
    <source>
        <dbReference type="ARBA" id="ARBA00065571"/>
    </source>
</evidence>
<feature type="compositionally biased region" description="Basic and acidic residues" evidence="9">
    <location>
        <begin position="1374"/>
        <end position="1384"/>
    </location>
</feature>
<dbReference type="SMART" id="SM00544">
    <property type="entry name" value="MA3"/>
    <property type="match status" value="1"/>
</dbReference>
<evidence type="ECO:0000313" key="11">
    <source>
        <dbReference type="EMBL" id="KAG6487828.1"/>
    </source>
</evidence>
<protein>
    <recommendedName>
        <fullName evidence="7">Eukaryotic translation initiation factor 4G</fullName>
    </recommendedName>
    <alternativeName>
        <fullName evidence="8">Eukaryotic initiation factor 4F subunit p220</fullName>
    </alternativeName>
</protein>
<feature type="compositionally biased region" description="Polar residues" evidence="9">
    <location>
        <begin position="144"/>
        <end position="166"/>
    </location>
</feature>
<comment type="function">
    <text evidence="5">Component of the protein complex eIF4F, which is involved in the recognition of the mRNA cap, ATP-dependent unwinding of 5'-terminal secondary structure and recruitment of mRNA to the ribosome.</text>
</comment>
<feature type="compositionally biased region" description="Gly residues" evidence="9">
    <location>
        <begin position="31"/>
        <end position="41"/>
    </location>
</feature>
<feature type="compositionally biased region" description="Low complexity" evidence="9">
    <location>
        <begin position="71"/>
        <end position="91"/>
    </location>
</feature>
<evidence type="ECO:0000256" key="1">
    <source>
        <dbReference type="ARBA" id="ARBA00005775"/>
    </source>
</evidence>
<dbReference type="GO" id="GO:0006417">
    <property type="term" value="P:regulation of translation"/>
    <property type="evidence" value="ECO:0007669"/>
    <property type="project" value="UniProtKB-KW"/>
</dbReference>
<reference evidence="11 12" key="1">
    <citation type="submission" date="2020-08" db="EMBL/GenBank/DDBJ databases">
        <title>Plant Genome Project.</title>
        <authorList>
            <person name="Zhang R.-G."/>
        </authorList>
    </citation>
    <scope>NUCLEOTIDE SEQUENCE [LARGE SCALE GENOMIC DNA]</scope>
    <source>
        <tissue evidence="11">Rhizome</tissue>
    </source>
</reference>
<comment type="subunit">
    <text evidence="6">EIF4F is a multi-subunit complex, the composition of which varies with external and internal environmental conditions. It is composed of at least EIF4A, EIF4E and EIF4G. In higher plants two isoforms of EIF4F have been identified, named isoform EIF4F and isoform EIF(iso)4F. Isoform EIF4F has subunits p220 and p26, whereas isoform EIF(iso)4F has subunits p82 and p28.</text>
</comment>
<sequence length="1876" mass="204562">MSVNQSRVERTDGQLKKSARLGSASQQRGFVGSGGWKGGGSATPPISSTSTAPPPSFVSPSLSTTRSFKKSANVQSQSVASSGNASSEASGTAPSTTGHHALENGAQLQTHSLGFSDVPDPRSMKPVDMPIPRNTSRAIPKPPSSQSSAGFSNSLAPSTPTKGDASNTVALQFGSINPVIMNGLQIPVPARTTSAPPNLDEQNHNQARTESLRTAPKMSAPCVPKQQQMKKDVVGARQSSSEESHYVHVKGDLTVPVPSAPVVPVPKSSSLSIPGMPFPMAMSYQPQQPQVPTQYGSPNVQLQPSGLTANSLQMPIALSVGNNSQVAQQIYVPSIQSHYVQQQTIMHPGQGIRFVPPISHPVPQQLGSLGIGVSQFTQQHSGKYGSTRTVKITHPDTHEELKLDKNTGIIDSVSAAHRVLPNVPQSQSVLPYAASHQMSFFPSMQQTSYSHPQLMFPTNVPLASGQMPASSQAPRFSYPVNQSGQNLTLNSSILNMNPSGKSVSSAPLCGLTEGVNLDTLPVSASLSNAVLVRIKPSVGSVKAGASLSTPSVVISMPSSKAEPTKSMKETEDNTSYKKKQTATKLDGPGQQLKSVSGQSHTVKLPINETSSTDAVSVISTQITHCENSSPSETTGDSGIDLAGNDGSTNKPIRRSDSFKDNQWNSCKKDLRNSQQRHQLNAYSAEGAKVSPECVNTVLLNVEAIEPVEGKVMPAESSSSKEVLKNEASQDALLGYAYSFKENFPSASPASLCPIIDGTDTKNMDASSMVANTVLEVRKDHILEVAMPEKSKSSDDSSKDPNDFGVYSLSTHVKSSEHANAVTSSEQDNSVENFGKVRSGQYDKIIDKLLNGSNGDVGSQTQKNQILTLQNRPNGAYLDLDDSKTIVNSLSTKHEMKSSKDVDLIDFVVASMEKANVSDQPLSVEHKPESKLLDFSSECKPEPKHLDSRDVLVSVTGLGQTEKPLSETPKPKITTGKKKKKEMLSKADAADMSDLYTAYKGPEEEHTVKKLETINNSTHVINNTQTGNPSKDAASNEEDMHNSAELDDWENAADISTPKLKTTDRRQLNDDAAKQHKHSDGYEANNQNKYSRDFLMALSQYCTQLPVNFEPGLDLDALLVNPSGQSPSPNPGRVNDRLSGVSRADRRTVGPMDDEKWSKPQLSFSHENRMDYGYGNATVNLRPGQVGSHVVVRNLPRQTSNQFGGGIHSGTMQSLVSQVGLPRGNLVADRWQHARGLIPSPHTPLQVMHKAEKKYEVGKASDEEQAKQRQVKAILNKLTPQNFDKLFAQVSEVNIDNAVTLTGVISQIFDKALTEPTFCEMYANFCFHLARVLPDFSEDNEKITFKRLLLNKCQEEFERGEKEQEEANKDEEEGEAKQSKEEREEKKLRARRLMLGNIRLIGELYKKKMLTERIMHECIKKLLGQYQNPDEEDIEALCKLMSTIGEMIDHPKAKEHMDAYFDVIAKLSMNQKLSSRVRFMLRDAIDLRKNKWQQRRKVEGPKKIDELHRDAAQERQAQSSRLSRGPIMSNVPKRGSAVDYGSRGSNLLSSPSTQQVSGIRGLLPQVRGSGTQDVRLEDRHQSEGRTMSLPLHHRSTDDDSITLGPQGGLARGMSIRGHSSISNIPSGEIASVGEHRRTLPGTNGSSYMAERSTGAAFDELRPGYRNNQQSSRDSKISDRPFERSSTTILPAGRTHGTSMSSLSTVPETKIFSENVLREKSISAIREFYSAKDEKEVVLCIKELNAPDFFPSMISLWVTDSFERKATERDLLAKLIISLCKSRDSLLSRTQLLHGFELVLSSLEDAVNDAPRAAEFLGQLFTKVILQNVVALKDIGKLIHEGGEEPGRLKEIGLAAEVLENILPSIRSESGDVILNEF</sequence>
<feature type="compositionally biased region" description="Basic and acidic residues" evidence="9">
    <location>
        <begin position="1671"/>
        <end position="1681"/>
    </location>
</feature>
<keyword evidence="2" id="KW-0396">Initiation factor</keyword>
<dbReference type="GO" id="GO:0003743">
    <property type="term" value="F:translation initiation factor activity"/>
    <property type="evidence" value="ECO:0007669"/>
    <property type="project" value="UniProtKB-KW"/>
</dbReference>
<evidence type="ECO:0000313" key="12">
    <source>
        <dbReference type="Proteomes" id="UP000734854"/>
    </source>
</evidence>
<dbReference type="PANTHER" id="PTHR23253:SF9">
    <property type="entry name" value="EUKARYOTIC TRANSLATION INITIATION FACTOR 4 GAMMA 2"/>
    <property type="match status" value="1"/>
</dbReference>
<dbReference type="GO" id="GO:0016281">
    <property type="term" value="C:eukaryotic translation initiation factor 4F complex"/>
    <property type="evidence" value="ECO:0007669"/>
    <property type="project" value="TreeGrafter"/>
</dbReference>
<proteinExistence type="inferred from homology"/>
<dbReference type="Pfam" id="PF02847">
    <property type="entry name" value="MA3"/>
    <property type="match status" value="1"/>
</dbReference>
<evidence type="ECO:0000256" key="8">
    <source>
        <dbReference type="ARBA" id="ARBA00079578"/>
    </source>
</evidence>
<feature type="region of interest" description="Disordered" evidence="9">
    <location>
        <begin position="112"/>
        <end position="166"/>
    </location>
</feature>